<evidence type="ECO:0000256" key="1">
    <source>
        <dbReference type="ARBA" id="ARBA00022741"/>
    </source>
</evidence>
<dbReference type="OMA" id="VHIHHGK"/>
<dbReference type="GO" id="GO:0005524">
    <property type="term" value="F:ATP binding"/>
    <property type="evidence" value="ECO:0007669"/>
    <property type="project" value="UniProtKB-KW"/>
</dbReference>
<evidence type="ECO:0008006" key="8">
    <source>
        <dbReference type="Google" id="ProtNLM"/>
    </source>
</evidence>
<dbReference type="EnsemblMetazoa" id="SMAR007216-RA">
    <property type="protein sequence ID" value="SMAR007216-PA"/>
    <property type="gene ID" value="SMAR007216"/>
</dbReference>
<dbReference type="HOGENOM" id="CLU_000315_2_8_1"/>
<dbReference type="PhylomeDB" id="T1J102"/>
<keyword evidence="3" id="KW-0067">ATP-binding</keyword>
<keyword evidence="7" id="KW-1185">Reference proteome</keyword>
<dbReference type="SMART" id="SM00487">
    <property type="entry name" value="DEXDc"/>
    <property type="match status" value="1"/>
</dbReference>
<protein>
    <recommendedName>
        <fullName evidence="8">Helicase ATP-binding domain-containing protein</fullName>
    </recommendedName>
</protein>
<dbReference type="PANTHER" id="PTHR45626:SF50">
    <property type="entry name" value="TRANSCRIPTION TERMINATION FACTOR 2"/>
    <property type="match status" value="1"/>
</dbReference>
<dbReference type="InterPro" id="IPR000330">
    <property type="entry name" value="SNF2_N"/>
</dbReference>
<evidence type="ECO:0000313" key="6">
    <source>
        <dbReference type="EnsemblMetazoa" id="SMAR007216-PA"/>
    </source>
</evidence>
<evidence type="ECO:0000256" key="3">
    <source>
        <dbReference type="ARBA" id="ARBA00022840"/>
    </source>
</evidence>
<dbReference type="PROSITE" id="PS51194">
    <property type="entry name" value="HELICASE_CTER"/>
    <property type="match status" value="1"/>
</dbReference>
<evidence type="ECO:0000313" key="7">
    <source>
        <dbReference type="Proteomes" id="UP000014500"/>
    </source>
</evidence>
<dbReference type="Pfam" id="PF00271">
    <property type="entry name" value="Helicase_C"/>
    <property type="match status" value="1"/>
</dbReference>
<organism evidence="6 7">
    <name type="scientific">Strigamia maritima</name>
    <name type="common">European centipede</name>
    <name type="synonym">Geophilus maritimus</name>
    <dbReference type="NCBI Taxonomy" id="126957"/>
    <lineage>
        <taxon>Eukaryota</taxon>
        <taxon>Metazoa</taxon>
        <taxon>Ecdysozoa</taxon>
        <taxon>Arthropoda</taxon>
        <taxon>Myriapoda</taxon>
        <taxon>Chilopoda</taxon>
        <taxon>Pleurostigmophora</taxon>
        <taxon>Geophilomorpha</taxon>
        <taxon>Linotaeniidae</taxon>
        <taxon>Strigamia</taxon>
    </lineage>
</organism>
<dbReference type="SMART" id="SM00490">
    <property type="entry name" value="HELICc"/>
    <property type="match status" value="1"/>
</dbReference>
<dbReference type="InterPro" id="IPR027417">
    <property type="entry name" value="P-loop_NTPase"/>
</dbReference>
<dbReference type="GO" id="GO:0016787">
    <property type="term" value="F:hydrolase activity"/>
    <property type="evidence" value="ECO:0007669"/>
    <property type="project" value="UniProtKB-KW"/>
</dbReference>
<evidence type="ECO:0000259" key="5">
    <source>
        <dbReference type="PROSITE" id="PS51194"/>
    </source>
</evidence>
<proteinExistence type="predicted"/>
<dbReference type="eggNOG" id="KOG4439">
    <property type="taxonomic scope" value="Eukaryota"/>
</dbReference>
<dbReference type="InterPro" id="IPR038718">
    <property type="entry name" value="SNF2-like_sf"/>
</dbReference>
<dbReference type="GO" id="GO:0006281">
    <property type="term" value="P:DNA repair"/>
    <property type="evidence" value="ECO:0007669"/>
    <property type="project" value="TreeGrafter"/>
</dbReference>
<dbReference type="PANTHER" id="PTHR45626">
    <property type="entry name" value="TRANSCRIPTION TERMINATION FACTOR 2-RELATED"/>
    <property type="match status" value="1"/>
</dbReference>
<dbReference type="PROSITE" id="PS51192">
    <property type="entry name" value="HELICASE_ATP_BIND_1"/>
    <property type="match status" value="1"/>
</dbReference>
<name>T1J102_STRMM</name>
<dbReference type="GO" id="GO:0008094">
    <property type="term" value="F:ATP-dependent activity, acting on DNA"/>
    <property type="evidence" value="ECO:0007669"/>
    <property type="project" value="TreeGrafter"/>
</dbReference>
<evidence type="ECO:0000256" key="2">
    <source>
        <dbReference type="ARBA" id="ARBA00022801"/>
    </source>
</evidence>
<keyword evidence="1" id="KW-0547">Nucleotide-binding</keyword>
<dbReference type="InterPro" id="IPR014001">
    <property type="entry name" value="Helicase_ATP-bd"/>
</dbReference>
<sequence length="841" mass="94745">MTNSANPSDVSKPSRHELITELERQKRVFKTIDISRLPDVGERLKTQISEMETALKQINLADLKVHSASTVIDKDPSTITYKPKQFTNSIVATEIKPGGAMDENRSYKSKQISAFYPHKIAPTSIKSSQFIPLTLPTTSIKPSQIIPSNLPITKGPQYVGPNALPGKLSQPWPTTMSKSSQFIPKTVLTLPTNSNVPEKQRFTQVLTAAQMQQLFAARPQYQSLYGGRMTESRKLEVKSVTTEAIEKLHSSLQTCPLGTDELPDPPNVSVPLLPHQRQALSWMIWREQQHPAGGILADDMGLGKTLTILSLILKRRELNGVIKNENVDPENTDKSMRPGLIKSKCNLIVCPASIIKQWEKEFERRICSKTLRFSLYHGPNREKNMKKLAANDVVITSYEVIRSEVGKSETTHLSGHLNLISIVWESVVLDEGHNIKNWKCKTAVAVCQLRSRIRWVSTGTPVHNDLLDMFSLLRFLRCSPFDEYKVWKQWVDNKSDSNQTRLKTIIRGLMLRRTKDQKGADGEKMIELPNKEIHLYTVKLSPEEQRIYDRVFEISKASLTKYLKQQQEKKEGSNAPIQAVTVNAPVLRAADFLVLILRLRQCCCHLSLMKKQGPNEEEVEDETDDLVSQMQKLTVGEGKSNPETEGMAIKTIIESIPEDTPYFKTSTPSSKIEVLLKKLDEIHSVGKKGVKSVIVSQWTCLLNILESFLKAKGYKCHIITGQVSLKSRALAIEDFNNNPLGNPIMLLSLRAGGVGLNLIGGSHLFIFDLHWNPQLESQACDRIYRVGQTRDVHIHKFLCENTIEERISNLQKRKMQLAANVLSGAKAAINRLTLDDMKTLF</sequence>
<dbReference type="SUPFAM" id="SSF52540">
    <property type="entry name" value="P-loop containing nucleoside triphosphate hydrolases"/>
    <property type="match status" value="2"/>
</dbReference>
<dbReference type="CDD" id="cd18793">
    <property type="entry name" value="SF2_C_SNF"/>
    <property type="match status" value="1"/>
</dbReference>
<reference evidence="6" key="2">
    <citation type="submission" date="2015-02" db="UniProtKB">
        <authorList>
            <consortium name="EnsemblMetazoa"/>
        </authorList>
    </citation>
    <scope>IDENTIFICATION</scope>
</reference>
<dbReference type="AlphaFoldDB" id="T1J102"/>
<dbReference type="InterPro" id="IPR050628">
    <property type="entry name" value="SNF2_RAD54_helicase_TF"/>
</dbReference>
<reference evidence="7" key="1">
    <citation type="submission" date="2011-05" db="EMBL/GenBank/DDBJ databases">
        <authorList>
            <person name="Richards S.R."/>
            <person name="Qu J."/>
            <person name="Jiang H."/>
            <person name="Jhangiani S.N."/>
            <person name="Agravi P."/>
            <person name="Goodspeed R."/>
            <person name="Gross S."/>
            <person name="Mandapat C."/>
            <person name="Jackson L."/>
            <person name="Mathew T."/>
            <person name="Pu L."/>
            <person name="Thornton R."/>
            <person name="Saada N."/>
            <person name="Wilczek-Boney K.B."/>
            <person name="Lee S."/>
            <person name="Kovar C."/>
            <person name="Wu Y."/>
            <person name="Scherer S.E."/>
            <person name="Worley K.C."/>
            <person name="Muzny D.M."/>
            <person name="Gibbs R."/>
        </authorList>
    </citation>
    <scope>NUCLEOTIDE SEQUENCE</scope>
    <source>
        <strain evidence="7">Brora</strain>
    </source>
</reference>
<dbReference type="Gene3D" id="3.40.50.10810">
    <property type="entry name" value="Tandem AAA-ATPase domain"/>
    <property type="match status" value="1"/>
</dbReference>
<dbReference type="Proteomes" id="UP000014500">
    <property type="component" value="Unassembled WGS sequence"/>
</dbReference>
<dbReference type="InterPro" id="IPR001650">
    <property type="entry name" value="Helicase_C-like"/>
</dbReference>
<keyword evidence="2" id="KW-0378">Hydrolase</keyword>
<accession>T1J102</accession>
<dbReference type="Gene3D" id="3.40.50.300">
    <property type="entry name" value="P-loop containing nucleotide triphosphate hydrolases"/>
    <property type="match status" value="1"/>
</dbReference>
<dbReference type="EMBL" id="JH431742">
    <property type="status" value="NOT_ANNOTATED_CDS"/>
    <property type="molecule type" value="Genomic_DNA"/>
</dbReference>
<dbReference type="GO" id="GO:0005634">
    <property type="term" value="C:nucleus"/>
    <property type="evidence" value="ECO:0007669"/>
    <property type="project" value="TreeGrafter"/>
</dbReference>
<evidence type="ECO:0000259" key="4">
    <source>
        <dbReference type="PROSITE" id="PS51192"/>
    </source>
</evidence>
<dbReference type="STRING" id="126957.T1J102"/>
<feature type="domain" description="Helicase C-terminal" evidence="5">
    <location>
        <begin position="678"/>
        <end position="833"/>
    </location>
</feature>
<feature type="domain" description="Helicase ATP-binding" evidence="4">
    <location>
        <begin position="285"/>
        <end position="479"/>
    </location>
</feature>
<dbReference type="InterPro" id="IPR049730">
    <property type="entry name" value="SNF2/RAD54-like_C"/>
</dbReference>
<dbReference type="Pfam" id="PF00176">
    <property type="entry name" value="SNF2-rel_dom"/>
    <property type="match status" value="1"/>
</dbReference>